<accession>A0A0A9H270</accession>
<keyword evidence="1" id="KW-0472">Membrane</keyword>
<protein>
    <submittedName>
        <fullName evidence="2">Uncharacterized protein</fullName>
    </submittedName>
</protein>
<reference evidence="2" key="1">
    <citation type="submission" date="2014-09" db="EMBL/GenBank/DDBJ databases">
        <authorList>
            <person name="Magalhaes I.L.F."/>
            <person name="Oliveira U."/>
            <person name="Santos F.R."/>
            <person name="Vidigal T.H.D.A."/>
            <person name="Brescovit A.D."/>
            <person name="Santos A.J."/>
        </authorList>
    </citation>
    <scope>NUCLEOTIDE SEQUENCE</scope>
    <source>
        <tissue evidence="2">Shoot tissue taken approximately 20 cm above the soil surface</tissue>
    </source>
</reference>
<keyword evidence="1" id="KW-1133">Transmembrane helix</keyword>
<evidence type="ECO:0000313" key="2">
    <source>
        <dbReference type="EMBL" id="JAE31320.1"/>
    </source>
</evidence>
<proteinExistence type="predicted"/>
<evidence type="ECO:0000256" key="1">
    <source>
        <dbReference type="SAM" id="Phobius"/>
    </source>
</evidence>
<reference evidence="2" key="2">
    <citation type="journal article" date="2015" name="Data Brief">
        <title>Shoot transcriptome of the giant reed, Arundo donax.</title>
        <authorList>
            <person name="Barrero R.A."/>
            <person name="Guerrero F.D."/>
            <person name="Moolhuijzen P."/>
            <person name="Goolsby J.A."/>
            <person name="Tidwell J."/>
            <person name="Bellgard S.E."/>
            <person name="Bellgard M.I."/>
        </authorList>
    </citation>
    <scope>NUCLEOTIDE SEQUENCE</scope>
    <source>
        <tissue evidence="2">Shoot tissue taken approximately 20 cm above the soil surface</tissue>
    </source>
</reference>
<name>A0A0A9H270_ARUDO</name>
<feature type="transmembrane region" description="Helical" evidence="1">
    <location>
        <begin position="6"/>
        <end position="26"/>
    </location>
</feature>
<keyword evidence="1" id="KW-0812">Transmembrane</keyword>
<organism evidence="2">
    <name type="scientific">Arundo donax</name>
    <name type="common">Giant reed</name>
    <name type="synonym">Donax arundinaceus</name>
    <dbReference type="NCBI Taxonomy" id="35708"/>
    <lineage>
        <taxon>Eukaryota</taxon>
        <taxon>Viridiplantae</taxon>
        <taxon>Streptophyta</taxon>
        <taxon>Embryophyta</taxon>
        <taxon>Tracheophyta</taxon>
        <taxon>Spermatophyta</taxon>
        <taxon>Magnoliopsida</taxon>
        <taxon>Liliopsida</taxon>
        <taxon>Poales</taxon>
        <taxon>Poaceae</taxon>
        <taxon>PACMAD clade</taxon>
        <taxon>Arundinoideae</taxon>
        <taxon>Arundineae</taxon>
        <taxon>Arundo</taxon>
    </lineage>
</organism>
<dbReference type="EMBL" id="GBRH01166576">
    <property type="protein sequence ID" value="JAE31320.1"/>
    <property type="molecule type" value="Transcribed_RNA"/>
</dbReference>
<dbReference type="AlphaFoldDB" id="A0A0A9H270"/>
<sequence length="69" mass="7670">MSLYQVITTATSSILGMTVGMLSHLLSEIRLASQCRILQNCSFCDICPQLKNDIKNLEIGFPILCAMYN</sequence>